<accession>A0A0W8FMI4</accession>
<protein>
    <submittedName>
        <fullName evidence="1">Uncharacterized protein</fullName>
    </submittedName>
</protein>
<proteinExistence type="predicted"/>
<dbReference type="EMBL" id="LNQE01000983">
    <property type="protein sequence ID" value="KUG22165.1"/>
    <property type="molecule type" value="Genomic_DNA"/>
</dbReference>
<organism evidence="1">
    <name type="scientific">hydrocarbon metagenome</name>
    <dbReference type="NCBI Taxonomy" id="938273"/>
    <lineage>
        <taxon>unclassified sequences</taxon>
        <taxon>metagenomes</taxon>
        <taxon>ecological metagenomes</taxon>
    </lineage>
</organism>
<comment type="caution">
    <text evidence="1">The sequence shown here is derived from an EMBL/GenBank/DDBJ whole genome shotgun (WGS) entry which is preliminary data.</text>
</comment>
<evidence type="ECO:0000313" key="1">
    <source>
        <dbReference type="EMBL" id="KUG22165.1"/>
    </source>
</evidence>
<gene>
    <name evidence="1" type="ORF">ASZ90_008065</name>
</gene>
<dbReference type="AlphaFoldDB" id="A0A0W8FMI4"/>
<sequence>MIQSLKKLSLALFIICFFFTQRGLVYAQGVTIDFSSFSAGSIQINTQSWGNINTPSQPTTPTTTGTLSTTYLSAPTSPSNSGITSTINLTGFNSSNQRYNSTAGQLGYNPTDPTGLTKDLIRPSTFSPLSEKEPLLPNAENFIVTVCLSLGSIHPSGCSDEVTSKQASEKLAEIILDKYFKGTESRPFRVFLHSTIPMEQQKQMLHQIEIQASAIAESRIFKADGIFIKEYDKIAREEADSGVNWTHISKDDKSIHDFNTKKAFIKLKNFAVQEKSLSSKNFKNN</sequence>
<name>A0A0W8FMI4_9ZZZZ</name>
<reference evidence="1" key="1">
    <citation type="journal article" date="2015" name="Proc. Natl. Acad. Sci. U.S.A.">
        <title>Networks of energetic and metabolic interactions define dynamics in microbial communities.</title>
        <authorList>
            <person name="Embree M."/>
            <person name="Liu J.K."/>
            <person name="Al-Bassam M.M."/>
            <person name="Zengler K."/>
        </authorList>
    </citation>
    <scope>NUCLEOTIDE SEQUENCE</scope>
</reference>